<dbReference type="Pfam" id="PF08386">
    <property type="entry name" value="Abhydrolase_4"/>
    <property type="match status" value="1"/>
</dbReference>
<dbReference type="PROSITE" id="PS51257">
    <property type="entry name" value="PROKAR_LIPOPROTEIN"/>
    <property type="match status" value="1"/>
</dbReference>
<feature type="domain" description="Peptidase S33 tripeptidyl aminopeptidase-like C-terminal" evidence="4">
    <location>
        <begin position="421"/>
        <end position="521"/>
    </location>
</feature>
<dbReference type="InterPro" id="IPR029058">
    <property type="entry name" value="AB_hydrolase_fold"/>
</dbReference>
<evidence type="ECO:0000313" key="6">
    <source>
        <dbReference type="Proteomes" id="UP001165586"/>
    </source>
</evidence>
<dbReference type="RefSeq" id="WP_259540450.1">
    <property type="nucleotide sequence ID" value="NZ_JANLCJ010000007.1"/>
</dbReference>
<dbReference type="InterPro" id="IPR013595">
    <property type="entry name" value="Pept_S33_TAP-like_C"/>
</dbReference>
<dbReference type="GO" id="GO:0016787">
    <property type="term" value="F:hydrolase activity"/>
    <property type="evidence" value="ECO:0007669"/>
    <property type="project" value="UniProtKB-KW"/>
</dbReference>
<dbReference type="PANTHER" id="PTHR43248:SF29">
    <property type="entry name" value="TRIPEPTIDYL AMINOPEPTIDASE"/>
    <property type="match status" value="1"/>
</dbReference>
<gene>
    <name evidence="5" type="ORF">N1032_17315</name>
</gene>
<keyword evidence="6" id="KW-1185">Reference proteome</keyword>
<evidence type="ECO:0000256" key="1">
    <source>
        <dbReference type="ARBA" id="ARBA00010088"/>
    </source>
</evidence>
<accession>A0ABT2H6G4</accession>
<reference evidence="5" key="1">
    <citation type="submission" date="2022-08" db="EMBL/GenBank/DDBJ databases">
        <authorList>
            <person name="Deng Y."/>
            <person name="Han X.-F."/>
            <person name="Zhang Y.-Q."/>
        </authorList>
    </citation>
    <scope>NUCLEOTIDE SEQUENCE</scope>
    <source>
        <strain evidence="5">CPCC 203386</strain>
    </source>
</reference>
<evidence type="ECO:0000256" key="2">
    <source>
        <dbReference type="ARBA" id="ARBA00022729"/>
    </source>
</evidence>
<dbReference type="PANTHER" id="PTHR43248">
    <property type="entry name" value="2-SUCCINYL-6-HYDROXY-2,4-CYCLOHEXADIENE-1-CARBOXYLATE SYNTHASE"/>
    <property type="match status" value="1"/>
</dbReference>
<dbReference type="EMBL" id="JANLCJ010000007">
    <property type="protein sequence ID" value="MCS5735507.1"/>
    <property type="molecule type" value="Genomic_DNA"/>
</dbReference>
<dbReference type="Gene3D" id="3.40.50.1820">
    <property type="entry name" value="alpha/beta hydrolase"/>
    <property type="match status" value="1"/>
</dbReference>
<sequence length="523" mass="55280">MSRRTPARRALTALTIAAVALLALSGCTTWFTGAQNGFGGATSAPATSTPTGEDVPADLQPFYGQVLDWESCGGPFLCADATAPLDWSNPGGDTVTLALIKKPASGGTKLGSLFVNPGGPGGSAYDFVQQSADFAAHPSLQSSYDLIGYDPRGTGHSDAVHCLTDAERDAYLYDIIPGERGSQEWIDAYTKAAKDFADKCAENTGPLLEFIDTDSTTHDLDMLRSVVGDPKLNYLGYSYGTFLGAAYAENFPDKVGRMVLDGAEDPASSGFDISISQAAGFENALKNYLTACVNGSDCWFDGSADDALTRIQQLLAQVDQSPIRASDGRELGSSNLLTAIFYPLYNEGNWPYLDDLFSSVEDGQADFAFQLADAYNSRNSDGTYADNLIESFNAISCADYPATTDPAVIAKQNADLIAASPTVGPYWTYGDIACAQWPYPSKRVPAPVTAAGSDPILVVGTTGDPATPYKWAQALAAQLENGHLVTFEGEGHTAYNSSNCVADVVDAYFLDGTVPSSDPDCTN</sequence>
<comment type="caution">
    <text evidence="5">The sequence shown here is derived from an EMBL/GenBank/DDBJ whole genome shotgun (WGS) entry which is preliminary data.</text>
</comment>
<organism evidence="5 6">
    <name type="scientific">Herbiconiux daphne</name>
    <dbReference type="NCBI Taxonomy" id="2970914"/>
    <lineage>
        <taxon>Bacteria</taxon>
        <taxon>Bacillati</taxon>
        <taxon>Actinomycetota</taxon>
        <taxon>Actinomycetes</taxon>
        <taxon>Micrococcales</taxon>
        <taxon>Microbacteriaceae</taxon>
        <taxon>Herbiconiux</taxon>
    </lineage>
</organism>
<evidence type="ECO:0000256" key="3">
    <source>
        <dbReference type="ARBA" id="ARBA00022801"/>
    </source>
</evidence>
<dbReference type="InterPro" id="IPR051601">
    <property type="entry name" value="Serine_prot/Carboxylest_S33"/>
</dbReference>
<name>A0ABT2H6G4_9MICO</name>
<comment type="similarity">
    <text evidence="1">Belongs to the peptidase S33 family.</text>
</comment>
<evidence type="ECO:0000313" key="5">
    <source>
        <dbReference type="EMBL" id="MCS5735507.1"/>
    </source>
</evidence>
<dbReference type="Proteomes" id="UP001165586">
    <property type="component" value="Unassembled WGS sequence"/>
</dbReference>
<proteinExistence type="inferred from homology"/>
<protein>
    <submittedName>
        <fullName evidence="5">Alpha/beta hydrolase</fullName>
    </submittedName>
</protein>
<keyword evidence="3 5" id="KW-0378">Hydrolase</keyword>
<dbReference type="SUPFAM" id="SSF53474">
    <property type="entry name" value="alpha/beta-Hydrolases"/>
    <property type="match status" value="1"/>
</dbReference>
<evidence type="ECO:0000259" key="4">
    <source>
        <dbReference type="Pfam" id="PF08386"/>
    </source>
</evidence>
<keyword evidence="2" id="KW-0732">Signal</keyword>